<dbReference type="Gene3D" id="3.30.1330.30">
    <property type="match status" value="1"/>
</dbReference>
<dbReference type="EMBL" id="UGPG01000001">
    <property type="protein sequence ID" value="STY44938.1"/>
    <property type="molecule type" value="Genomic_DNA"/>
</dbReference>
<protein>
    <submittedName>
        <fullName evidence="1">Uncharacterized protein</fullName>
    </submittedName>
</protein>
<dbReference type="AlphaFoldDB" id="A0A378MF37"/>
<gene>
    <name evidence="1" type="ORF">NCTC10815_02310</name>
</gene>
<accession>A0A378MF37</accession>
<evidence type="ECO:0000313" key="2">
    <source>
        <dbReference type="Proteomes" id="UP000254879"/>
    </source>
</evidence>
<proteinExistence type="predicted"/>
<dbReference type="InterPro" id="IPR029064">
    <property type="entry name" value="Ribosomal_eL30-like_sf"/>
</dbReference>
<organism evidence="1 2">
    <name type="scientific">Listeria grayi</name>
    <name type="common">Listeria murrayi</name>
    <dbReference type="NCBI Taxonomy" id="1641"/>
    <lineage>
        <taxon>Bacteria</taxon>
        <taxon>Bacillati</taxon>
        <taxon>Bacillota</taxon>
        <taxon>Bacilli</taxon>
        <taxon>Bacillales</taxon>
        <taxon>Listeriaceae</taxon>
        <taxon>Listeria</taxon>
    </lineage>
</organism>
<name>A0A378MF37_LISGR</name>
<evidence type="ECO:0000313" key="1">
    <source>
        <dbReference type="EMBL" id="STY44938.1"/>
    </source>
</evidence>
<dbReference type="Proteomes" id="UP000254879">
    <property type="component" value="Unassembled WGS sequence"/>
</dbReference>
<sequence>MENEQEWIGGRNPVLEALRSERDIQKSILRKLLKKV</sequence>
<reference evidence="1 2" key="1">
    <citation type="submission" date="2018-06" db="EMBL/GenBank/DDBJ databases">
        <authorList>
            <consortium name="Pathogen Informatics"/>
            <person name="Doyle S."/>
        </authorList>
    </citation>
    <scope>NUCLEOTIDE SEQUENCE [LARGE SCALE GENOMIC DNA]</scope>
    <source>
        <strain evidence="2">NCTC 10815</strain>
    </source>
</reference>